<dbReference type="AlphaFoldDB" id="A0A4Y8Q7H4"/>
<evidence type="ECO:0000259" key="4">
    <source>
        <dbReference type="PROSITE" id="PS51350"/>
    </source>
</evidence>
<dbReference type="GO" id="GO:0009401">
    <property type="term" value="P:phosphoenolpyruvate-dependent sugar phosphotransferase system"/>
    <property type="evidence" value="ECO:0007669"/>
    <property type="project" value="UniProtKB-KW"/>
</dbReference>
<dbReference type="SUPFAM" id="SSF55594">
    <property type="entry name" value="HPr-like"/>
    <property type="match status" value="1"/>
</dbReference>
<dbReference type="PANTHER" id="PTHR33705">
    <property type="entry name" value="PHOSPHOCARRIER PROTEIN HPR"/>
    <property type="match status" value="1"/>
</dbReference>
<dbReference type="PRINTS" id="PR00107">
    <property type="entry name" value="PHOSPHOCPHPR"/>
</dbReference>
<dbReference type="OrthoDB" id="9809047at2"/>
<dbReference type="PANTHER" id="PTHR33705:SF2">
    <property type="entry name" value="PHOSPHOCARRIER PROTEIN NPR"/>
    <property type="match status" value="1"/>
</dbReference>
<organism evidence="5 6">
    <name type="scientific">Paenibacillus athensensis</name>
    <dbReference type="NCBI Taxonomy" id="1967502"/>
    <lineage>
        <taxon>Bacteria</taxon>
        <taxon>Bacillati</taxon>
        <taxon>Bacillota</taxon>
        <taxon>Bacilli</taxon>
        <taxon>Bacillales</taxon>
        <taxon>Paenibacillaceae</taxon>
        <taxon>Paenibacillus</taxon>
    </lineage>
</organism>
<dbReference type="EMBL" id="MYFO01000005">
    <property type="protein sequence ID" value="TFE90263.1"/>
    <property type="molecule type" value="Genomic_DNA"/>
</dbReference>
<evidence type="ECO:0000313" key="5">
    <source>
        <dbReference type="EMBL" id="TFE90263.1"/>
    </source>
</evidence>
<keyword evidence="3" id="KW-0598">Phosphotransferase system</keyword>
<name>A0A4Y8Q7H4_9BACL</name>
<dbReference type="InterPro" id="IPR050399">
    <property type="entry name" value="HPr"/>
</dbReference>
<comment type="subcellular location">
    <subcellularLocation>
        <location evidence="1">Cytoplasm</location>
    </subcellularLocation>
</comment>
<feature type="domain" description="HPr" evidence="4">
    <location>
        <begin position="1"/>
        <end position="88"/>
    </location>
</feature>
<evidence type="ECO:0000313" key="6">
    <source>
        <dbReference type="Proteomes" id="UP000298246"/>
    </source>
</evidence>
<accession>A0A4Y8Q7H4</accession>
<proteinExistence type="predicted"/>
<evidence type="ECO:0000256" key="1">
    <source>
        <dbReference type="ARBA" id="ARBA00004496"/>
    </source>
</evidence>
<dbReference type="InterPro" id="IPR035895">
    <property type="entry name" value="HPr-like_sf"/>
</dbReference>
<dbReference type="PROSITE" id="PS51350">
    <property type="entry name" value="PTS_HPR_DOM"/>
    <property type="match status" value="1"/>
</dbReference>
<keyword evidence="6" id="KW-1185">Reference proteome</keyword>
<evidence type="ECO:0000256" key="2">
    <source>
        <dbReference type="ARBA" id="ARBA00022490"/>
    </source>
</evidence>
<gene>
    <name evidence="5" type="ORF">B5M42_05740</name>
</gene>
<dbReference type="Pfam" id="PF00381">
    <property type="entry name" value="PTS-HPr"/>
    <property type="match status" value="1"/>
</dbReference>
<dbReference type="InterPro" id="IPR000032">
    <property type="entry name" value="HPr-like"/>
</dbReference>
<keyword evidence="2" id="KW-0963">Cytoplasm</keyword>
<sequence length="88" mass="9621">MLSKTFTIVNPSGFHARPTKLFVQKATTFPDCEIFLIKNQTKKMNGKSSLGILSLGIAHNDEITLEVSGERAEQAMEELGGILTAILE</sequence>
<reference evidence="5 6" key="1">
    <citation type="submission" date="2017-03" db="EMBL/GenBank/DDBJ databases">
        <title>Isolation of Levoglucosan Utilizing Bacteria.</title>
        <authorList>
            <person name="Arya A.S."/>
        </authorList>
    </citation>
    <scope>NUCLEOTIDE SEQUENCE [LARGE SCALE GENOMIC DNA]</scope>
    <source>
        <strain evidence="5 6">MEC069</strain>
    </source>
</reference>
<dbReference type="NCBIfam" id="TIGR01003">
    <property type="entry name" value="PTS_HPr_family"/>
    <property type="match status" value="1"/>
</dbReference>
<comment type="caution">
    <text evidence="5">The sequence shown here is derived from an EMBL/GenBank/DDBJ whole genome shotgun (WGS) entry which is preliminary data.</text>
</comment>
<dbReference type="RefSeq" id="WP_134750842.1">
    <property type="nucleotide sequence ID" value="NZ_MYFO02000001.1"/>
</dbReference>
<protein>
    <recommendedName>
        <fullName evidence="4">HPr domain-containing protein</fullName>
    </recommendedName>
</protein>
<evidence type="ECO:0000256" key="3">
    <source>
        <dbReference type="ARBA" id="ARBA00022683"/>
    </source>
</evidence>
<dbReference type="Proteomes" id="UP000298246">
    <property type="component" value="Unassembled WGS sequence"/>
</dbReference>
<dbReference type="GO" id="GO:0005737">
    <property type="term" value="C:cytoplasm"/>
    <property type="evidence" value="ECO:0007669"/>
    <property type="project" value="UniProtKB-SubCell"/>
</dbReference>
<dbReference type="Gene3D" id="3.30.1340.10">
    <property type="entry name" value="HPr-like"/>
    <property type="match status" value="1"/>
</dbReference>